<feature type="binding site" evidence="4">
    <location>
        <position position="129"/>
    </location>
    <ligand>
        <name>substrate</name>
    </ligand>
</feature>
<dbReference type="AlphaFoldDB" id="A0A327ZUM1"/>
<sequence length="262" mass="31072">MVVPRILIVNLMPNQFETELQFIHHFKTAMIDFLYLETHQTNTEKRNYAKQHYINFEQAQRYDYDALIVTGAPVEHLPFASVYYYEELKRIIDWSKAQQHTRLFICWAAQFALHHYYNIEKFTFKGNKKLFGVYAYNVLVDHPLTNNFQSYYIPQSRYTNFVIQDIKDKTDLTIISTHPEFGADLLISKDNKDIYINGHLEYAPNTLHTEYIRDCKKGLTISFPENYYAHDNSSDLVIQRWKPFADSFFNAFVTILSTDKSK</sequence>
<keyword evidence="3 4" id="KW-0012">Acyltransferase</keyword>
<comment type="caution">
    <text evidence="4">Lacks conserved residue(s) required for the propagation of feature annotation.</text>
</comment>
<comment type="catalytic activity">
    <reaction evidence="4">
        <text>L-homoserine + acetyl-CoA = O-acetyl-L-homoserine + CoA</text>
        <dbReference type="Rhea" id="RHEA:13701"/>
        <dbReference type="ChEBI" id="CHEBI:57287"/>
        <dbReference type="ChEBI" id="CHEBI:57288"/>
        <dbReference type="ChEBI" id="CHEBI:57476"/>
        <dbReference type="ChEBI" id="CHEBI:57716"/>
        <dbReference type="EC" id="2.3.1.31"/>
    </reaction>
</comment>
<feature type="site" description="Important for acyl-CoA specificity" evidence="4">
    <location>
        <position position="75"/>
    </location>
</feature>
<keyword evidence="4" id="KW-0486">Methionine biosynthesis</keyword>
<feature type="binding site" evidence="4">
    <location>
        <position position="213"/>
    </location>
    <ligand>
        <name>substrate</name>
    </ligand>
</feature>
<evidence type="ECO:0000256" key="4">
    <source>
        <dbReference type="HAMAP-Rule" id="MF_00295"/>
    </source>
</evidence>
<evidence type="ECO:0000256" key="2">
    <source>
        <dbReference type="ARBA" id="ARBA00022679"/>
    </source>
</evidence>
<dbReference type="EMBL" id="PZJH01000003">
    <property type="protein sequence ID" value="RAK44698.1"/>
    <property type="molecule type" value="Genomic_DNA"/>
</dbReference>
<reference evidence="6 7" key="1">
    <citation type="journal article" date="2018" name="Front. Microbiol.">
        <title>Description and Comparative Genomics of Macrococcus caseolyticus subsp. hominis subsp. nov., Macrococcus goetzii sp. nov., Macrococcus epidermidis sp. nov., and Macrococcus bohemicus sp. nov., Novel Macrococci From Human Clinical Material With Virulence Potential and Suspected Uptake of Foreign DNA by Natural Transformation.</title>
        <authorList>
            <person name="Maslanova I."/>
            <person name="Wertheimer Z."/>
            <person name="Sedlacek I."/>
            <person name="Svec P."/>
            <person name="Indrakova A."/>
            <person name="Kovarovic V."/>
            <person name="Schumann P."/>
            <person name="Sproer C."/>
            <person name="Kralova S."/>
            <person name="Sedo O."/>
            <person name="Kristofova L."/>
            <person name="Vrbovska V."/>
            <person name="Fuzik T."/>
            <person name="Petras P."/>
            <person name="Zdrahal Z."/>
            <person name="Ruzickova V."/>
            <person name="Doskar J."/>
            <person name="Pantucek R."/>
        </authorList>
    </citation>
    <scope>NUCLEOTIDE SEQUENCE [LARGE SCALE GENOMIC DNA]</scope>
    <source>
        <strain evidence="6 7">01/688</strain>
    </source>
</reference>
<evidence type="ECO:0000256" key="3">
    <source>
        <dbReference type="ARBA" id="ARBA00023315"/>
    </source>
</evidence>
<dbReference type="GO" id="GO:0008899">
    <property type="term" value="F:homoserine O-succinyltransferase activity"/>
    <property type="evidence" value="ECO:0007669"/>
    <property type="project" value="UniProtKB-UniRule"/>
</dbReference>
<dbReference type="HAMAP" id="MF_00295">
    <property type="entry name" value="MetA_acyltransf"/>
    <property type="match status" value="1"/>
</dbReference>
<keyword evidence="1 4" id="KW-0028">Amino-acid biosynthesis</keyword>
<evidence type="ECO:0000256" key="1">
    <source>
        <dbReference type="ARBA" id="ARBA00022605"/>
    </source>
</evidence>
<feature type="active site" evidence="4">
    <location>
        <position position="201"/>
    </location>
</feature>
<dbReference type="EC" id="2.3.1.31" evidence="4"/>
<dbReference type="UniPathway" id="UPA00051">
    <property type="reaction ID" value="UER00074"/>
</dbReference>
<feature type="active site" description="Proton acceptor" evidence="4">
    <location>
        <position position="199"/>
    </location>
</feature>
<accession>A0A327ZUM1</accession>
<evidence type="ECO:0000256" key="5">
    <source>
        <dbReference type="PIRSR" id="PIRSR000450-1"/>
    </source>
</evidence>
<comment type="function">
    <text evidence="4">Transfers an acetyl group from acetyl-CoA to L-homoserine, forming acetyl-L-homoserine.</text>
</comment>
<dbReference type="InterPro" id="IPR033752">
    <property type="entry name" value="MetA_family"/>
</dbReference>
<dbReference type="GO" id="GO:0009086">
    <property type="term" value="P:methionine biosynthetic process"/>
    <property type="evidence" value="ECO:0007669"/>
    <property type="project" value="UniProtKB-UniRule"/>
</dbReference>
<dbReference type="PANTHER" id="PTHR20919:SF0">
    <property type="entry name" value="HOMOSERINE O-SUCCINYLTRANSFERASE"/>
    <property type="match status" value="1"/>
</dbReference>
<dbReference type="InterPro" id="IPR029062">
    <property type="entry name" value="Class_I_gatase-like"/>
</dbReference>
<dbReference type="PIRSF" id="PIRSF000450">
    <property type="entry name" value="H_ser_succinyltr"/>
    <property type="match status" value="1"/>
</dbReference>
<dbReference type="Gene3D" id="3.40.50.880">
    <property type="match status" value="1"/>
</dbReference>
<feature type="active site" description="Acyl-thioester intermediate" evidence="4 5">
    <location>
        <position position="106"/>
    </location>
</feature>
<comment type="pathway">
    <text evidence="4">Amino-acid biosynthesis; L-methionine biosynthesis via de novo pathway; O-acetyl-L-homoserine from L-homoserine: step 1/1.</text>
</comment>
<dbReference type="SUPFAM" id="SSF52317">
    <property type="entry name" value="Class I glutamine amidotransferase-like"/>
    <property type="match status" value="1"/>
</dbReference>
<organism evidence="6 7">
    <name type="scientific">Macrococcus epidermidis</name>
    <dbReference type="NCBI Taxonomy" id="1902580"/>
    <lineage>
        <taxon>Bacteria</taxon>
        <taxon>Bacillati</taxon>
        <taxon>Bacillota</taxon>
        <taxon>Bacilli</taxon>
        <taxon>Bacillales</taxon>
        <taxon>Staphylococcaceae</taxon>
        <taxon>Macrococcus</taxon>
    </lineage>
</organism>
<keyword evidence="4" id="KW-0963">Cytoplasm</keyword>
<evidence type="ECO:0000313" key="7">
    <source>
        <dbReference type="Proteomes" id="UP000249808"/>
    </source>
</evidence>
<proteinExistence type="inferred from homology"/>
<feature type="site" description="Important for substrate specificity" evidence="4">
    <location>
        <position position="156"/>
    </location>
</feature>
<comment type="similarity">
    <text evidence="4">Belongs to the MetA family.</text>
</comment>
<comment type="caution">
    <text evidence="6">The sequence shown here is derived from an EMBL/GenBank/DDBJ whole genome shotgun (WGS) entry which is preliminary data.</text>
</comment>
<dbReference type="GO" id="GO:0004414">
    <property type="term" value="F:homoserine O-acetyltransferase activity"/>
    <property type="evidence" value="ECO:0007669"/>
    <property type="project" value="UniProtKB-EC"/>
</dbReference>
<dbReference type="Proteomes" id="UP000249808">
    <property type="component" value="Unassembled WGS sequence"/>
</dbReference>
<protein>
    <recommendedName>
        <fullName evidence="4">Homoserine O-acetyltransferase</fullName>
        <shortName evidence="4">HAT</shortName>
        <ecNumber evidence="4">2.3.1.31</ecNumber>
    </recommendedName>
    <alternativeName>
        <fullName evidence="4">Homoserine transacetylase</fullName>
        <shortName evidence="4">HTA</shortName>
    </alternativeName>
</protein>
<dbReference type="GO" id="GO:0005737">
    <property type="term" value="C:cytoplasm"/>
    <property type="evidence" value="ECO:0007669"/>
    <property type="project" value="UniProtKB-SubCell"/>
</dbReference>
<dbReference type="RefSeq" id="WP_111716088.1">
    <property type="nucleotide sequence ID" value="NZ_JBHSSR010000013.1"/>
</dbReference>
<name>A0A327ZUM1_9STAP</name>
<dbReference type="Pfam" id="PF04204">
    <property type="entry name" value="HTS"/>
    <property type="match status" value="1"/>
</dbReference>
<evidence type="ECO:0000313" key="6">
    <source>
        <dbReference type="EMBL" id="RAK44698.1"/>
    </source>
</evidence>
<dbReference type="PANTHER" id="PTHR20919">
    <property type="entry name" value="HOMOSERINE O-SUCCINYLTRANSFERASE"/>
    <property type="match status" value="1"/>
</dbReference>
<feature type="binding site" evidence="4">
    <location>
        <position position="156"/>
    </location>
    <ligand>
        <name>substrate</name>
    </ligand>
</feature>
<keyword evidence="2 4" id="KW-0808">Transferase</keyword>
<gene>
    <name evidence="4" type="primary">metAA</name>
    <name evidence="6" type="ORF">BHU61_08265</name>
</gene>
<comment type="subcellular location">
    <subcellularLocation>
        <location evidence="4">Cytoplasm</location>
    </subcellularLocation>
</comment>
<keyword evidence="7" id="KW-1185">Reference proteome</keyword>